<dbReference type="EMBL" id="RBZP01000012">
    <property type="protein sequence ID" value="RKQ31513.1"/>
    <property type="molecule type" value="Genomic_DNA"/>
</dbReference>
<protein>
    <submittedName>
        <fullName evidence="1">DUF488 domain-containing protein</fullName>
    </submittedName>
</protein>
<organism evidence="1 2">
    <name type="scientific">Oceanobacillus halophilus</name>
    <dbReference type="NCBI Taxonomy" id="930130"/>
    <lineage>
        <taxon>Bacteria</taxon>
        <taxon>Bacillati</taxon>
        <taxon>Bacillota</taxon>
        <taxon>Bacilli</taxon>
        <taxon>Bacillales</taxon>
        <taxon>Bacillaceae</taxon>
        <taxon>Oceanobacillus</taxon>
    </lineage>
</organism>
<dbReference type="AlphaFoldDB" id="A0A494ZXP3"/>
<dbReference type="PANTHER" id="PTHR36849">
    <property type="entry name" value="CYTOPLASMIC PROTEIN-RELATED"/>
    <property type="match status" value="1"/>
</dbReference>
<comment type="caution">
    <text evidence="1">The sequence shown here is derived from an EMBL/GenBank/DDBJ whole genome shotgun (WGS) entry which is preliminary data.</text>
</comment>
<proteinExistence type="predicted"/>
<evidence type="ECO:0000313" key="2">
    <source>
        <dbReference type="Proteomes" id="UP000269301"/>
    </source>
</evidence>
<keyword evidence="2" id="KW-1185">Reference proteome</keyword>
<gene>
    <name evidence="1" type="ORF">D8M06_13550</name>
</gene>
<dbReference type="RefSeq" id="WP_121204944.1">
    <property type="nucleotide sequence ID" value="NZ_RBZP01000012.1"/>
</dbReference>
<dbReference type="Pfam" id="PF22752">
    <property type="entry name" value="DUF488-N3i"/>
    <property type="match status" value="1"/>
</dbReference>
<accession>A0A494ZXP3</accession>
<dbReference type="OrthoDB" id="9790745at2"/>
<reference evidence="1 2" key="1">
    <citation type="journal article" date="2016" name="Int. J. Syst. Evol. Microbiol.">
        <title>Oceanobacillus halophilus sp. nov., a novel moderately halophilic bacterium from a hypersaline lake.</title>
        <authorList>
            <person name="Amoozegar M.A."/>
            <person name="Bagheri M."/>
            <person name="Makhdoumi A."/>
            <person name="Nikou M.M."/>
            <person name="Fazeli S.A.S."/>
            <person name="Schumann P."/>
            <person name="Sproer C."/>
            <person name="Sanchez-Porro C."/>
            <person name="Ventosa A."/>
        </authorList>
    </citation>
    <scope>NUCLEOTIDE SEQUENCE [LARGE SCALE GENOMIC DNA]</scope>
    <source>
        <strain evidence="1 2">DSM 23996</strain>
    </source>
</reference>
<name>A0A494ZXP3_9BACI</name>
<sequence>MPVKIKRIYEDVDKNDGVRILVDRIWPRGMSKEKANIDYWLKQIAPTTDLRKWFNHDPEKFDEFKEKYIQELESGKQKEELIKLKDIVKANQTITLLYAAKDKKHNQAIILQEIIEDEL</sequence>
<dbReference type="PANTHER" id="PTHR36849:SF1">
    <property type="entry name" value="CYTOPLASMIC PROTEIN"/>
    <property type="match status" value="1"/>
</dbReference>
<evidence type="ECO:0000313" key="1">
    <source>
        <dbReference type="EMBL" id="RKQ31513.1"/>
    </source>
</evidence>
<dbReference type="Proteomes" id="UP000269301">
    <property type="component" value="Unassembled WGS sequence"/>
</dbReference>
<dbReference type="InterPro" id="IPR052552">
    <property type="entry name" value="YeaO-like"/>
</dbReference>